<keyword evidence="2" id="KW-1185">Reference proteome</keyword>
<gene>
    <name evidence="1" type="ORF">NCGR_LOCUS64113</name>
</gene>
<comment type="caution">
    <text evidence="1">The sequence shown here is derived from an EMBL/GenBank/DDBJ whole genome shotgun (WGS) entry which is preliminary data.</text>
</comment>
<dbReference type="AlphaFoldDB" id="A0A811SGR7"/>
<protein>
    <submittedName>
        <fullName evidence="1">Uncharacterized protein</fullName>
    </submittedName>
</protein>
<reference evidence="1" key="1">
    <citation type="submission" date="2020-10" db="EMBL/GenBank/DDBJ databases">
        <authorList>
            <person name="Han B."/>
            <person name="Lu T."/>
            <person name="Zhao Q."/>
            <person name="Huang X."/>
            <person name="Zhao Y."/>
        </authorList>
    </citation>
    <scope>NUCLEOTIDE SEQUENCE</scope>
</reference>
<dbReference type="Proteomes" id="UP000604825">
    <property type="component" value="Unassembled WGS sequence"/>
</dbReference>
<organism evidence="1 2">
    <name type="scientific">Miscanthus lutarioriparius</name>
    <dbReference type="NCBI Taxonomy" id="422564"/>
    <lineage>
        <taxon>Eukaryota</taxon>
        <taxon>Viridiplantae</taxon>
        <taxon>Streptophyta</taxon>
        <taxon>Embryophyta</taxon>
        <taxon>Tracheophyta</taxon>
        <taxon>Spermatophyta</taxon>
        <taxon>Magnoliopsida</taxon>
        <taxon>Liliopsida</taxon>
        <taxon>Poales</taxon>
        <taxon>Poaceae</taxon>
        <taxon>PACMAD clade</taxon>
        <taxon>Panicoideae</taxon>
        <taxon>Andropogonodae</taxon>
        <taxon>Andropogoneae</taxon>
        <taxon>Saccharinae</taxon>
        <taxon>Miscanthus</taxon>
    </lineage>
</organism>
<proteinExistence type="predicted"/>
<evidence type="ECO:0000313" key="1">
    <source>
        <dbReference type="EMBL" id="CAD6340015.1"/>
    </source>
</evidence>
<sequence>MEEEKTVQSVQSHQWRLMPLKSCFLSMEEKARGNDTTPNSEATTMEGYMTQAKKVIRKIIVENTTRLKRVHDSSLY</sequence>
<accession>A0A811SGR7</accession>
<evidence type="ECO:0000313" key="2">
    <source>
        <dbReference type="Proteomes" id="UP000604825"/>
    </source>
</evidence>
<name>A0A811SGR7_9POAL</name>
<dbReference type="EMBL" id="CAJGYO010000019">
    <property type="protein sequence ID" value="CAD6340015.1"/>
    <property type="molecule type" value="Genomic_DNA"/>
</dbReference>